<dbReference type="SUPFAM" id="SSF53474">
    <property type="entry name" value="alpha/beta-Hydrolases"/>
    <property type="match status" value="1"/>
</dbReference>
<sequence length="264" mass="29190">MSAQLSHAELPLETPFFFGRNGELFGFYHPSDDRARRAALLCPPLGQDYIRCHRLYRQLAHALAEEGFAVLRFDYFGTGDSAGSSDEVDWERCIDDTITAAAELRMRSGVKSVVAFGARLGGSLALAAAPDAGFADVVAWDPVIDGPAYVEELDELQAALRQDATRFTRPRRESDVEQQWTGFAVSGALRRQIQRLHLQPALSPSLVFDSLPETSKHRWPMREGGPTQVKPLAPTPWSDLHRLELAILSHPLIQGVTHHLRGAA</sequence>
<organism evidence="2 3">
    <name type="scientific">Dyella soli</name>
    <dbReference type="NCBI Taxonomy" id="522319"/>
    <lineage>
        <taxon>Bacteria</taxon>
        <taxon>Pseudomonadati</taxon>
        <taxon>Pseudomonadota</taxon>
        <taxon>Gammaproteobacteria</taxon>
        <taxon>Lysobacterales</taxon>
        <taxon>Rhodanobacteraceae</taxon>
        <taxon>Dyella</taxon>
    </lineage>
</organism>
<gene>
    <name evidence="2" type="ORF">EZM97_35330</name>
</gene>
<evidence type="ECO:0000259" key="1">
    <source>
        <dbReference type="Pfam" id="PF12146"/>
    </source>
</evidence>
<dbReference type="Proteomes" id="UP000291822">
    <property type="component" value="Unassembled WGS sequence"/>
</dbReference>
<keyword evidence="3" id="KW-1185">Reference proteome</keyword>
<proteinExistence type="predicted"/>
<dbReference type="GO" id="GO:0016787">
    <property type="term" value="F:hydrolase activity"/>
    <property type="evidence" value="ECO:0007669"/>
    <property type="project" value="UniProtKB-KW"/>
</dbReference>
<dbReference type="InterPro" id="IPR022742">
    <property type="entry name" value="Hydrolase_4"/>
</dbReference>
<dbReference type="AlphaFoldDB" id="A0A4R0YGT1"/>
<dbReference type="EMBL" id="SJTG01000007">
    <property type="protein sequence ID" value="TCI06192.1"/>
    <property type="molecule type" value="Genomic_DNA"/>
</dbReference>
<name>A0A4R0YGT1_9GAMM</name>
<evidence type="ECO:0000313" key="2">
    <source>
        <dbReference type="EMBL" id="TCI06192.1"/>
    </source>
</evidence>
<comment type="caution">
    <text evidence="2">The sequence shown here is derived from an EMBL/GenBank/DDBJ whole genome shotgun (WGS) entry which is preliminary data.</text>
</comment>
<evidence type="ECO:0000313" key="3">
    <source>
        <dbReference type="Proteomes" id="UP000291822"/>
    </source>
</evidence>
<accession>A0A4R0YGT1</accession>
<protein>
    <submittedName>
        <fullName evidence="2">Alpha/beta fold hydrolase</fullName>
    </submittedName>
</protein>
<keyword evidence="2" id="KW-0378">Hydrolase</keyword>
<dbReference type="Gene3D" id="3.40.50.1820">
    <property type="entry name" value="alpha/beta hydrolase"/>
    <property type="match status" value="1"/>
</dbReference>
<dbReference type="Pfam" id="PF12146">
    <property type="entry name" value="Hydrolase_4"/>
    <property type="match status" value="1"/>
</dbReference>
<dbReference type="InterPro" id="IPR029058">
    <property type="entry name" value="AB_hydrolase_fold"/>
</dbReference>
<dbReference type="RefSeq" id="WP_131152619.1">
    <property type="nucleotide sequence ID" value="NZ_SJTG01000007.1"/>
</dbReference>
<feature type="domain" description="Serine aminopeptidase S33" evidence="1">
    <location>
        <begin position="55"/>
        <end position="149"/>
    </location>
</feature>
<reference evidence="2 3" key="1">
    <citation type="submission" date="2019-02" db="EMBL/GenBank/DDBJ databases">
        <title>Dyella amyloliquefaciens sp. nov., isolated from forest soil.</title>
        <authorList>
            <person name="Gao Z.-H."/>
            <person name="Qiu L.-H."/>
        </authorList>
    </citation>
    <scope>NUCLEOTIDE SEQUENCE [LARGE SCALE GENOMIC DNA]</scope>
    <source>
        <strain evidence="2 3">KACC 12747</strain>
    </source>
</reference>